<evidence type="ECO:0000313" key="2">
    <source>
        <dbReference type="WBParaSite" id="ES5_v2.g26166.t1"/>
    </source>
</evidence>
<name>A0AC34G8X1_9BILA</name>
<protein>
    <submittedName>
        <fullName evidence="2">BTB domain-containing protein</fullName>
    </submittedName>
</protein>
<evidence type="ECO:0000313" key="1">
    <source>
        <dbReference type="Proteomes" id="UP000887579"/>
    </source>
</evidence>
<organism evidence="1 2">
    <name type="scientific">Panagrolaimus sp. ES5</name>
    <dbReference type="NCBI Taxonomy" id="591445"/>
    <lineage>
        <taxon>Eukaryota</taxon>
        <taxon>Metazoa</taxon>
        <taxon>Ecdysozoa</taxon>
        <taxon>Nematoda</taxon>
        <taxon>Chromadorea</taxon>
        <taxon>Rhabditida</taxon>
        <taxon>Tylenchina</taxon>
        <taxon>Panagrolaimomorpha</taxon>
        <taxon>Panagrolaimoidea</taxon>
        <taxon>Panagrolaimidae</taxon>
        <taxon>Panagrolaimus</taxon>
    </lineage>
</organism>
<sequence length="260" mass="29785">MAKYMNITVDASISCNSADTKETWTQLYRNSDKHCSFLCSSYDLFDPEKNFFVYNELVITVCATLTINQTNPVASKMAKHDNIGWKLWKNDDDKDAVIVVNGRELKVHKCILKRCSLKFESLFKAESSGSTSTEKISINSHTFETVKEGIMFCYDIQITDKLSAQNATFLLKFAKEFQILDLQKNIEEFCIENLSSANASLFANSSIAAKNDKLYKVCFEYLLKCMKKGKAVMDIEKLDETMQRELFFKSFFVTSKETTF</sequence>
<reference evidence="2" key="1">
    <citation type="submission" date="2022-11" db="UniProtKB">
        <authorList>
            <consortium name="WormBaseParasite"/>
        </authorList>
    </citation>
    <scope>IDENTIFICATION</scope>
</reference>
<accession>A0AC34G8X1</accession>
<dbReference type="WBParaSite" id="ES5_v2.g26166.t1">
    <property type="protein sequence ID" value="ES5_v2.g26166.t1"/>
    <property type="gene ID" value="ES5_v2.g26166"/>
</dbReference>
<proteinExistence type="predicted"/>
<dbReference type="Proteomes" id="UP000887579">
    <property type="component" value="Unplaced"/>
</dbReference>